<protein>
    <submittedName>
        <fullName evidence="1">Uncharacterized protein</fullName>
    </submittedName>
</protein>
<dbReference type="AlphaFoldDB" id="A0A3L8RSZ9"/>
<sequence length="119" mass="13238">MGMQGVQHFLIGVQQTTMGFLTTQEQQDRDPQGLQQGRGTQHAVFWHTLVQHTDWHGLQQVWHGSQQGFWHGSQQIPRCPGVIEEPPMDVNFGKTPCSAPSHPLAAISADANDHIVISH</sequence>
<reference evidence="1 2" key="1">
    <citation type="journal article" date="2018" name="Proc. R. Soc. B">
        <title>A non-coding region near Follistatin controls head colour polymorphism in the Gouldian finch.</title>
        <authorList>
            <person name="Toomey M.B."/>
            <person name="Marques C.I."/>
            <person name="Andrade P."/>
            <person name="Araujo P.M."/>
            <person name="Sabatino S."/>
            <person name="Gazda M.A."/>
            <person name="Afonso S."/>
            <person name="Lopes R.J."/>
            <person name="Corbo J.C."/>
            <person name="Carneiro M."/>
        </authorList>
    </citation>
    <scope>NUCLEOTIDE SEQUENCE [LARGE SCALE GENOMIC DNA]</scope>
    <source>
        <strain evidence="1">Red01</strain>
        <tissue evidence="1">Muscle</tissue>
    </source>
</reference>
<evidence type="ECO:0000313" key="2">
    <source>
        <dbReference type="Proteomes" id="UP000276834"/>
    </source>
</evidence>
<name>A0A3L8RSZ9_CHLGU</name>
<dbReference type="EMBL" id="QUSF01000277">
    <property type="protein sequence ID" value="RLV84401.1"/>
    <property type="molecule type" value="Genomic_DNA"/>
</dbReference>
<dbReference type="Proteomes" id="UP000276834">
    <property type="component" value="Unassembled WGS sequence"/>
</dbReference>
<organism evidence="1 2">
    <name type="scientific">Chloebia gouldiae</name>
    <name type="common">Gouldian finch</name>
    <name type="synonym">Erythrura gouldiae</name>
    <dbReference type="NCBI Taxonomy" id="44316"/>
    <lineage>
        <taxon>Eukaryota</taxon>
        <taxon>Metazoa</taxon>
        <taxon>Chordata</taxon>
        <taxon>Craniata</taxon>
        <taxon>Vertebrata</taxon>
        <taxon>Euteleostomi</taxon>
        <taxon>Archelosauria</taxon>
        <taxon>Archosauria</taxon>
        <taxon>Dinosauria</taxon>
        <taxon>Saurischia</taxon>
        <taxon>Theropoda</taxon>
        <taxon>Coelurosauria</taxon>
        <taxon>Aves</taxon>
        <taxon>Neognathae</taxon>
        <taxon>Neoaves</taxon>
        <taxon>Telluraves</taxon>
        <taxon>Australaves</taxon>
        <taxon>Passeriformes</taxon>
        <taxon>Passeroidea</taxon>
        <taxon>Passeridae</taxon>
        <taxon>Chloebia</taxon>
    </lineage>
</organism>
<comment type="caution">
    <text evidence="1">The sequence shown here is derived from an EMBL/GenBank/DDBJ whole genome shotgun (WGS) entry which is preliminary data.</text>
</comment>
<proteinExistence type="predicted"/>
<evidence type="ECO:0000313" key="1">
    <source>
        <dbReference type="EMBL" id="RLV84401.1"/>
    </source>
</evidence>
<accession>A0A3L8RSZ9</accession>
<keyword evidence="2" id="KW-1185">Reference proteome</keyword>
<gene>
    <name evidence="1" type="ORF">DV515_00016266</name>
</gene>